<name>A0A956LVU5_UNCEI</name>
<feature type="chain" id="PRO_5037717282" evidence="1">
    <location>
        <begin position="38"/>
        <end position="391"/>
    </location>
</feature>
<keyword evidence="1" id="KW-0732">Signal</keyword>
<evidence type="ECO:0000256" key="1">
    <source>
        <dbReference type="SAM" id="SignalP"/>
    </source>
</evidence>
<accession>A0A956LVU5</accession>
<organism evidence="2 3">
    <name type="scientific">Eiseniibacteriota bacterium</name>
    <dbReference type="NCBI Taxonomy" id="2212470"/>
    <lineage>
        <taxon>Bacteria</taxon>
        <taxon>Candidatus Eiseniibacteriota</taxon>
    </lineage>
</organism>
<dbReference type="Proteomes" id="UP000697710">
    <property type="component" value="Unassembled WGS sequence"/>
</dbReference>
<comment type="caution">
    <text evidence="2">The sequence shown here is derived from an EMBL/GenBank/DDBJ whole genome shotgun (WGS) entry which is preliminary data.</text>
</comment>
<dbReference type="AlphaFoldDB" id="A0A956LVU5"/>
<feature type="signal peptide" evidence="1">
    <location>
        <begin position="1"/>
        <end position="37"/>
    </location>
</feature>
<gene>
    <name evidence="2" type="ORF">KC729_01210</name>
</gene>
<dbReference type="EMBL" id="JAGQHR010000015">
    <property type="protein sequence ID" value="MCA9726271.1"/>
    <property type="molecule type" value="Genomic_DNA"/>
</dbReference>
<protein>
    <submittedName>
        <fullName evidence="2">Uncharacterized protein</fullName>
    </submittedName>
</protein>
<reference evidence="2" key="2">
    <citation type="journal article" date="2021" name="Microbiome">
        <title>Successional dynamics and alternative stable states in a saline activated sludge microbial community over 9 years.</title>
        <authorList>
            <person name="Wang Y."/>
            <person name="Ye J."/>
            <person name="Ju F."/>
            <person name="Liu L."/>
            <person name="Boyd J.A."/>
            <person name="Deng Y."/>
            <person name="Parks D.H."/>
            <person name="Jiang X."/>
            <person name="Yin X."/>
            <person name="Woodcroft B.J."/>
            <person name="Tyson G.W."/>
            <person name="Hugenholtz P."/>
            <person name="Polz M.F."/>
            <person name="Zhang T."/>
        </authorList>
    </citation>
    <scope>NUCLEOTIDE SEQUENCE</scope>
    <source>
        <strain evidence="2">HKST-UBA01</strain>
    </source>
</reference>
<evidence type="ECO:0000313" key="3">
    <source>
        <dbReference type="Proteomes" id="UP000697710"/>
    </source>
</evidence>
<proteinExistence type="predicted"/>
<sequence length="391" mass="41667">MKLSMPYARLRGITRRTTLALAAVLLAAVSLAGNVHAETPHLMNYQGFLRNDDGTPVNGTVDFMEFKIYDAATGGNELWAEAYLNIPCNDGVFQITLGQATWLTESVFDGPDRWIETSIDGVPLLPRRPFTSTPYAHHAAVADIALNAGTDDDDWIIDGTNIYRTTGSVGINTTGPLTQPLQVAGDVFIGGGADGATDGASESLIIKAQSEDWVIGVQNESTAGASDFFIGLDSTEDGMFHIQDNGDVGIGTTSPSADLDVVGDVEASFYRANSNITHGGLPAPGTIYRDNVVVAWGQVFANGTLAGSFGVESAQRNGLGVYLITLPNPIPNDEISVTVMPQGYGPWFASAYTSERVGGTDIYVSIWAPQEISMPVARDQAFYFQVMGRPN</sequence>
<evidence type="ECO:0000313" key="2">
    <source>
        <dbReference type="EMBL" id="MCA9726271.1"/>
    </source>
</evidence>
<reference evidence="2" key="1">
    <citation type="submission" date="2020-04" db="EMBL/GenBank/DDBJ databases">
        <authorList>
            <person name="Zhang T."/>
        </authorList>
    </citation>
    <scope>NUCLEOTIDE SEQUENCE</scope>
    <source>
        <strain evidence="2">HKST-UBA01</strain>
    </source>
</reference>